<evidence type="ECO:0000256" key="3">
    <source>
        <dbReference type="ARBA" id="ARBA00022833"/>
    </source>
</evidence>
<protein>
    <recommendedName>
        <fullName evidence="6">RING-type domain-containing protein</fullName>
    </recommendedName>
</protein>
<evidence type="ECO:0000256" key="5">
    <source>
        <dbReference type="SAM" id="MobiDB-lite"/>
    </source>
</evidence>
<dbReference type="InterPro" id="IPR051728">
    <property type="entry name" value="RING-FYVE_E3_ubiquitin-ligase"/>
</dbReference>
<dbReference type="AlphaFoldDB" id="A0AAV8VS82"/>
<dbReference type="GO" id="GO:0043161">
    <property type="term" value="P:proteasome-mediated ubiquitin-dependent protein catabolic process"/>
    <property type="evidence" value="ECO:0007669"/>
    <property type="project" value="TreeGrafter"/>
</dbReference>
<dbReference type="InterPro" id="IPR055111">
    <property type="entry name" value="RNF34_RFFL_HeH"/>
</dbReference>
<dbReference type="Proteomes" id="UP001159042">
    <property type="component" value="Unassembled WGS sequence"/>
</dbReference>
<evidence type="ECO:0000313" key="8">
    <source>
        <dbReference type="Proteomes" id="UP001159042"/>
    </source>
</evidence>
<dbReference type="SUPFAM" id="SSF57850">
    <property type="entry name" value="RING/U-box"/>
    <property type="match status" value="1"/>
</dbReference>
<dbReference type="Pfam" id="PF22968">
    <property type="entry name" value="RNF34L-like_3rd"/>
    <property type="match status" value="1"/>
</dbReference>
<dbReference type="GO" id="GO:0008270">
    <property type="term" value="F:zinc ion binding"/>
    <property type="evidence" value="ECO:0007669"/>
    <property type="project" value="UniProtKB-KW"/>
</dbReference>
<feature type="compositionally biased region" description="Low complexity" evidence="5">
    <location>
        <begin position="149"/>
        <end position="158"/>
    </location>
</feature>
<evidence type="ECO:0000256" key="2">
    <source>
        <dbReference type="ARBA" id="ARBA00022771"/>
    </source>
</evidence>
<keyword evidence="2 4" id="KW-0479">Metal-binding</keyword>
<sequence length="330" mass="37478">MPCSKCMSDFNLLNWKIKCGECEEKYCNKCLKRREGVLYCEKCIILLKRPPNRLLLMELKSKDIQNYLNKRNISTYGLIEKHELVDLFYKKHIPVKPKRGVEKLTANFAGSVPNLKPINKFFGNLYSVISNGGRSTRSGVPDPQPSPSTKPQTSYTPQASATPHHSPKVESSNGFGEPVHLFEDEPSTSSTESPQNTQPKKVESNTEGDKLPPRYPRIDDFKTIEELQSLSVKDLKILLSLNRIDYKGCVEKQELVERAQRLWEDNNEQKKEAPSNLPLQDLCKLCMDAPLDCVLLQCGHMATCIECGKKLAECPICRQYIARVVRTFKA</sequence>
<dbReference type="FunFam" id="3.30.40.10:FF:000110">
    <property type="entry name" value="E3 ubiquitin-protein ligase RNF34 isoform X1"/>
    <property type="match status" value="1"/>
</dbReference>
<dbReference type="EMBL" id="JANEYG010000035">
    <property type="protein sequence ID" value="KAJ8917158.1"/>
    <property type="molecule type" value="Genomic_DNA"/>
</dbReference>
<name>A0AAV8VS82_9CUCU</name>
<evidence type="ECO:0000256" key="1">
    <source>
        <dbReference type="ARBA" id="ARBA00004202"/>
    </source>
</evidence>
<feature type="domain" description="RING-type" evidence="6">
    <location>
        <begin position="283"/>
        <end position="318"/>
    </location>
</feature>
<dbReference type="GO" id="GO:0005737">
    <property type="term" value="C:cytoplasm"/>
    <property type="evidence" value="ECO:0007669"/>
    <property type="project" value="TreeGrafter"/>
</dbReference>
<feature type="region of interest" description="Disordered" evidence="5">
    <location>
        <begin position="133"/>
        <end position="217"/>
    </location>
</feature>
<dbReference type="InterPro" id="IPR001841">
    <property type="entry name" value="Znf_RING"/>
</dbReference>
<dbReference type="PANTHER" id="PTHR14879:SF15">
    <property type="entry name" value="E3 UBIQUITIN-PROTEIN LIGASE RIFIFYLIN-LIKE PROTEIN"/>
    <property type="match status" value="1"/>
</dbReference>
<keyword evidence="2 4" id="KW-0863">Zinc-finger</keyword>
<dbReference type="InterPro" id="IPR057299">
    <property type="entry name" value="RNF34_RFFL_SAP"/>
</dbReference>
<gene>
    <name evidence="7" type="ORF">NQ315_012650</name>
</gene>
<keyword evidence="3" id="KW-0862">Zinc</keyword>
<evidence type="ECO:0000256" key="4">
    <source>
        <dbReference type="PROSITE-ProRule" id="PRU00175"/>
    </source>
</evidence>
<dbReference type="InterPro" id="IPR013083">
    <property type="entry name" value="Znf_RING/FYVE/PHD"/>
</dbReference>
<dbReference type="Gene3D" id="1.10.720.140">
    <property type="match status" value="2"/>
</dbReference>
<proteinExistence type="predicted"/>
<accession>A0AAV8VS82</accession>
<dbReference type="SUPFAM" id="SSF68906">
    <property type="entry name" value="SAP domain"/>
    <property type="match status" value="1"/>
</dbReference>
<dbReference type="SUPFAM" id="SSF57903">
    <property type="entry name" value="FYVE/PHD zinc finger"/>
    <property type="match status" value="1"/>
</dbReference>
<dbReference type="PROSITE" id="PS50089">
    <property type="entry name" value="ZF_RING_2"/>
    <property type="match status" value="1"/>
</dbReference>
<keyword evidence="8" id="KW-1185">Reference proteome</keyword>
<evidence type="ECO:0000313" key="7">
    <source>
        <dbReference type="EMBL" id="KAJ8917158.1"/>
    </source>
</evidence>
<dbReference type="InterPro" id="IPR036361">
    <property type="entry name" value="SAP_dom_sf"/>
</dbReference>
<comment type="caution">
    <text evidence="7">The sequence shown here is derived from an EMBL/GenBank/DDBJ whole genome shotgun (WGS) entry which is preliminary data.</text>
</comment>
<feature type="compositionally biased region" description="Basic and acidic residues" evidence="5">
    <location>
        <begin position="200"/>
        <end position="217"/>
    </location>
</feature>
<reference evidence="7 8" key="1">
    <citation type="journal article" date="2023" name="Insect Mol. Biol.">
        <title>Genome sequencing provides insights into the evolution of gene families encoding plant cell wall-degrading enzymes in longhorned beetles.</title>
        <authorList>
            <person name="Shin N.R."/>
            <person name="Okamura Y."/>
            <person name="Kirsch R."/>
            <person name="Pauchet Y."/>
        </authorList>
    </citation>
    <scope>NUCLEOTIDE SEQUENCE [LARGE SCALE GENOMIC DNA]</scope>
    <source>
        <strain evidence="7">EAD_L_NR</strain>
    </source>
</reference>
<feature type="compositionally biased region" description="Polar residues" evidence="5">
    <location>
        <begin position="159"/>
        <end position="174"/>
    </location>
</feature>
<dbReference type="PANTHER" id="PTHR14879">
    <property type="entry name" value="CASPASE REGULATOR, RING FINGER DOMAIN-CONTAINING"/>
    <property type="match status" value="1"/>
</dbReference>
<dbReference type="GO" id="GO:0061630">
    <property type="term" value="F:ubiquitin protein ligase activity"/>
    <property type="evidence" value="ECO:0007669"/>
    <property type="project" value="TreeGrafter"/>
</dbReference>
<comment type="subcellular location">
    <subcellularLocation>
        <location evidence="1">Cell membrane</location>
        <topology evidence="1">Peripheral membrane protein</topology>
    </subcellularLocation>
</comment>
<organism evidence="7 8">
    <name type="scientific">Exocentrus adspersus</name>
    <dbReference type="NCBI Taxonomy" id="1586481"/>
    <lineage>
        <taxon>Eukaryota</taxon>
        <taxon>Metazoa</taxon>
        <taxon>Ecdysozoa</taxon>
        <taxon>Arthropoda</taxon>
        <taxon>Hexapoda</taxon>
        <taxon>Insecta</taxon>
        <taxon>Pterygota</taxon>
        <taxon>Neoptera</taxon>
        <taxon>Endopterygota</taxon>
        <taxon>Coleoptera</taxon>
        <taxon>Polyphaga</taxon>
        <taxon>Cucujiformia</taxon>
        <taxon>Chrysomeloidea</taxon>
        <taxon>Cerambycidae</taxon>
        <taxon>Lamiinae</taxon>
        <taxon>Acanthocinini</taxon>
        <taxon>Exocentrus</taxon>
    </lineage>
</organism>
<dbReference type="GO" id="GO:1902042">
    <property type="term" value="P:negative regulation of extrinsic apoptotic signaling pathway via death domain receptors"/>
    <property type="evidence" value="ECO:0007669"/>
    <property type="project" value="TreeGrafter"/>
</dbReference>
<dbReference type="CDD" id="cd16500">
    <property type="entry name" value="RING-HC_CARP"/>
    <property type="match status" value="1"/>
</dbReference>
<dbReference type="GO" id="GO:0005886">
    <property type="term" value="C:plasma membrane"/>
    <property type="evidence" value="ECO:0007669"/>
    <property type="project" value="UniProtKB-SubCell"/>
</dbReference>
<dbReference type="GO" id="GO:0070936">
    <property type="term" value="P:protein K48-linked ubiquitination"/>
    <property type="evidence" value="ECO:0007669"/>
    <property type="project" value="TreeGrafter"/>
</dbReference>
<dbReference type="Pfam" id="PF23632">
    <property type="entry name" value="SAP_RNF34_RFFL"/>
    <property type="match status" value="1"/>
</dbReference>
<dbReference type="SMART" id="SM00184">
    <property type="entry name" value="RING"/>
    <property type="match status" value="2"/>
</dbReference>
<dbReference type="Gene3D" id="3.30.40.10">
    <property type="entry name" value="Zinc/RING finger domain, C3HC4 (zinc finger)"/>
    <property type="match status" value="1"/>
</dbReference>
<evidence type="ECO:0000259" key="6">
    <source>
        <dbReference type="PROSITE" id="PS50089"/>
    </source>
</evidence>
<dbReference type="InterPro" id="IPR011011">
    <property type="entry name" value="Znf_FYVE_PHD"/>
</dbReference>
<dbReference type="Pfam" id="PF13920">
    <property type="entry name" value="zf-C3HC4_3"/>
    <property type="match status" value="1"/>
</dbReference>